<keyword evidence="3" id="KW-1185">Reference proteome</keyword>
<name>A0A9B0WJQ7_CHRAS</name>
<accession>A0A9B0WJQ7</accession>
<dbReference type="Pfam" id="PF16564">
    <property type="entry name" value="MBDa"/>
    <property type="match status" value="1"/>
</dbReference>
<dbReference type="InterPro" id="IPR025884">
    <property type="entry name" value="MeCpG-bd_2/3_C_dom"/>
</dbReference>
<dbReference type="Proteomes" id="UP000504623">
    <property type="component" value="Unplaced"/>
</dbReference>
<dbReference type="OrthoDB" id="9621509at2759"/>
<dbReference type="GeneID" id="102827833"/>
<reference evidence="4" key="1">
    <citation type="submission" date="2025-08" db="UniProtKB">
        <authorList>
            <consortium name="RefSeq"/>
        </authorList>
    </citation>
    <scope>IDENTIFICATION</scope>
    <source>
        <tissue evidence="4">Spleen</tissue>
    </source>
</reference>
<gene>
    <name evidence="4" type="primary">LOC102827833</name>
</gene>
<feature type="domain" description="Methyl-CpG-binding" evidence="2">
    <location>
        <begin position="28"/>
        <end position="97"/>
    </location>
</feature>
<sequence>MDERASTCSPRQTFLGKLKRNMMVQTSKRKRKHETEARRKFGASSKIPIRLTSCIFQRPVSRITSHPGNEVRCNQWEAKLKKCQWVCTYRRLQGLQACSTTGELFSTLDFSDASQIIALGSPVNDVGPLTYTEPTPVQYSNVAEIIPGVGMCLSHILSGQLVTPVDIRRQTQKVKKARERLALALRADRLAREAERARSQEGRPEN</sequence>
<dbReference type="Pfam" id="PF14048">
    <property type="entry name" value="MBD_C"/>
    <property type="match status" value="1"/>
</dbReference>
<dbReference type="RefSeq" id="XP_006835566.1">
    <property type="nucleotide sequence ID" value="XM_006835503.1"/>
</dbReference>
<dbReference type="InterPro" id="IPR032343">
    <property type="entry name" value="MBD2/MBD3_p55-bd"/>
</dbReference>
<evidence type="ECO:0000259" key="2">
    <source>
        <dbReference type="Pfam" id="PF16564"/>
    </source>
</evidence>
<protein>
    <submittedName>
        <fullName evidence="4">Methyl-CpG-binding domain protein 3-like 3-like</fullName>
    </submittedName>
</protein>
<evidence type="ECO:0000313" key="3">
    <source>
        <dbReference type="Proteomes" id="UP000504623"/>
    </source>
</evidence>
<organism evidence="3 4">
    <name type="scientific">Chrysochloris asiatica</name>
    <name type="common">Cape golden mole</name>
    <dbReference type="NCBI Taxonomy" id="185453"/>
    <lineage>
        <taxon>Eukaryota</taxon>
        <taxon>Metazoa</taxon>
        <taxon>Chordata</taxon>
        <taxon>Craniata</taxon>
        <taxon>Vertebrata</taxon>
        <taxon>Euteleostomi</taxon>
        <taxon>Mammalia</taxon>
        <taxon>Eutheria</taxon>
        <taxon>Afrotheria</taxon>
        <taxon>Chrysochloridae</taxon>
        <taxon>Chrysochlorinae</taxon>
        <taxon>Chrysochloris</taxon>
    </lineage>
</organism>
<dbReference type="AlphaFoldDB" id="A0A9B0WJQ7"/>
<evidence type="ECO:0000313" key="4">
    <source>
        <dbReference type="RefSeq" id="XP_006835566.1"/>
    </source>
</evidence>
<proteinExistence type="predicted"/>
<dbReference type="GO" id="GO:0005634">
    <property type="term" value="C:nucleus"/>
    <property type="evidence" value="ECO:0007669"/>
    <property type="project" value="UniProtKB-ARBA"/>
</dbReference>
<evidence type="ECO:0000259" key="1">
    <source>
        <dbReference type="Pfam" id="PF14048"/>
    </source>
</evidence>
<feature type="domain" description="Methyl-CpG binding protein 2/3 C-terminal" evidence="1">
    <location>
        <begin position="130"/>
        <end position="185"/>
    </location>
</feature>